<dbReference type="SUPFAM" id="SSF54928">
    <property type="entry name" value="RNA-binding domain, RBD"/>
    <property type="match status" value="3"/>
</dbReference>
<feature type="compositionally biased region" description="Gly residues" evidence="3">
    <location>
        <begin position="504"/>
        <end position="521"/>
    </location>
</feature>
<gene>
    <name evidence="5" type="ORF">HYC85_016400</name>
</gene>
<feature type="domain" description="RRM" evidence="4">
    <location>
        <begin position="187"/>
        <end position="269"/>
    </location>
</feature>
<dbReference type="GO" id="GO:0003723">
    <property type="term" value="F:RNA binding"/>
    <property type="evidence" value="ECO:0007669"/>
    <property type="project" value="UniProtKB-UniRule"/>
</dbReference>
<reference evidence="6" key="1">
    <citation type="journal article" date="2020" name="Nat. Commun.">
        <title>Genome assembly of wild tea tree DASZ reveals pedigree and selection history of tea varieties.</title>
        <authorList>
            <person name="Zhang W."/>
            <person name="Zhang Y."/>
            <person name="Qiu H."/>
            <person name="Guo Y."/>
            <person name="Wan H."/>
            <person name="Zhang X."/>
            <person name="Scossa F."/>
            <person name="Alseekh S."/>
            <person name="Zhang Q."/>
            <person name="Wang P."/>
            <person name="Xu L."/>
            <person name="Schmidt M.H."/>
            <person name="Jia X."/>
            <person name="Li D."/>
            <person name="Zhu A."/>
            <person name="Guo F."/>
            <person name="Chen W."/>
            <person name="Ni D."/>
            <person name="Usadel B."/>
            <person name="Fernie A.R."/>
            <person name="Wen W."/>
        </authorList>
    </citation>
    <scope>NUCLEOTIDE SEQUENCE [LARGE SCALE GENOMIC DNA]</scope>
    <source>
        <strain evidence="6">cv. G240</strain>
    </source>
</reference>
<keyword evidence="1 2" id="KW-0694">RNA-binding</keyword>
<proteinExistence type="predicted"/>
<reference evidence="5 6" key="2">
    <citation type="submission" date="2020-07" db="EMBL/GenBank/DDBJ databases">
        <title>Genome assembly of wild tea tree DASZ reveals pedigree and selection history of tea varieties.</title>
        <authorList>
            <person name="Zhang W."/>
        </authorList>
    </citation>
    <scope>NUCLEOTIDE SEQUENCE [LARGE SCALE GENOMIC DNA]</scope>
    <source>
        <strain evidence="6">cv. G240</strain>
        <tissue evidence="5">Leaf</tissue>
    </source>
</reference>
<dbReference type="InterPro" id="IPR035979">
    <property type="entry name" value="RBD_domain_sf"/>
</dbReference>
<feature type="domain" description="RRM" evidence="4">
    <location>
        <begin position="329"/>
        <end position="406"/>
    </location>
</feature>
<feature type="region of interest" description="Disordered" evidence="3">
    <location>
        <begin position="485"/>
        <end position="529"/>
    </location>
</feature>
<dbReference type="SMART" id="SM00360">
    <property type="entry name" value="RRM"/>
    <property type="match status" value="3"/>
</dbReference>
<feature type="region of interest" description="Disordered" evidence="3">
    <location>
        <begin position="1"/>
        <end position="95"/>
    </location>
</feature>
<dbReference type="InterPro" id="IPR000504">
    <property type="entry name" value="RRM_dom"/>
</dbReference>
<dbReference type="InterPro" id="IPR003954">
    <property type="entry name" value="RRM_euk-type"/>
</dbReference>
<dbReference type="PROSITE" id="PS50102">
    <property type="entry name" value="RRM"/>
    <property type="match status" value="3"/>
</dbReference>
<keyword evidence="6" id="KW-1185">Reference proteome</keyword>
<feature type="compositionally biased region" description="Acidic residues" evidence="3">
    <location>
        <begin position="1"/>
        <end position="32"/>
    </location>
</feature>
<organism evidence="5 6">
    <name type="scientific">Camellia sinensis</name>
    <name type="common">Tea plant</name>
    <name type="synonym">Thea sinensis</name>
    <dbReference type="NCBI Taxonomy" id="4442"/>
    <lineage>
        <taxon>Eukaryota</taxon>
        <taxon>Viridiplantae</taxon>
        <taxon>Streptophyta</taxon>
        <taxon>Embryophyta</taxon>
        <taxon>Tracheophyta</taxon>
        <taxon>Spermatophyta</taxon>
        <taxon>Magnoliopsida</taxon>
        <taxon>eudicotyledons</taxon>
        <taxon>Gunneridae</taxon>
        <taxon>Pentapetalae</taxon>
        <taxon>asterids</taxon>
        <taxon>Ericales</taxon>
        <taxon>Theaceae</taxon>
        <taxon>Camellia</taxon>
    </lineage>
</organism>
<feature type="domain" description="RRM" evidence="4">
    <location>
        <begin position="107"/>
        <end position="185"/>
    </location>
</feature>
<dbReference type="SMART" id="SM00361">
    <property type="entry name" value="RRM_1"/>
    <property type="match status" value="1"/>
</dbReference>
<name>A0A7J7GZJ3_CAMSI</name>
<evidence type="ECO:0000256" key="2">
    <source>
        <dbReference type="PROSITE-ProRule" id="PRU00176"/>
    </source>
</evidence>
<evidence type="ECO:0000313" key="5">
    <source>
        <dbReference type="EMBL" id="KAF5946172.1"/>
    </source>
</evidence>
<protein>
    <recommendedName>
        <fullName evidence="4">RRM domain-containing protein</fullName>
    </recommendedName>
</protein>
<dbReference type="PANTHER" id="PTHR21245">
    <property type="entry name" value="HETEROGENEOUS NUCLEAR RIBONUCLEOPROTEIN"/>
    <property type="match status" value="1"/>
</dbReference>
<dbReference type="EMBL" id="JACBKZ010000007">
    <property type="protein sequence ID" value="KAF5946172.1"/>
    <property type="molecule type" value="Genomic_DNA"/>
</dbReference>
<accession>A0A7J7GZJ3</accession>
<sequence>MAEGTEIEDRVDLDDDNYIEEMDDDVEEQIEDEGARGGGDENGEDQNEDFKSEDSGKDQSPEVDGGEADGSIITNEPVEDEEKHTASIDEDDKEKHSELLALPPHGSEIFIGGLPRDVSEEDLRDLCDSLGEIVEIRLIKNRDTGESKGFAFVAFKTKEVAQQAIEELHNKEFKGRTIRCSLSESKYRLFIGNVPKSWTDDEFRKVIEETGPGAENIELIKDPQNPSRNRGFAFIEYFNNACADYSRQKMSTVNFKLDGNSPTVSWADPKSTPDNSVAASQEKVFGRNSRGGLRDKWYVFLDVVKNLGIGLEERKPELHCLFCQFTEVKALYVKNIPENTPLEQVKQLFQRHGEVTKVVMPPSKSGGKGDFGFVHYAERSSALKAVKDTEKHEIDGQVLEVCLAKPQSDKKFDGSNPHNSGLHPNYIPHPGYGGFPGNPYGPLGSGYGVATGFQQPMIYGRGPMPAGMHMVPMVLPDGQIGYVLQQPGVQMPGPRPRRNDRSNGSGGPQGRGGTSSGGGSDDGNRSQTL</sequence>
<evidence type="ECO:0000313" key="6">
    <source>
        <dbReference type="Proteomes" id="UP000593564"/>
    </source>
</evidence>
<feature type="compositionally biased region" description="Basic and acidic residues" evidence="3">
    <location>
        <begin position="48"/>
        <end position="60"/>
    </location>
</feature>
<dbReference type="InterPro" id="IPR012677">
    <property type="entry name" value="Nucleotide-bd_a/b_plait_sf"/>
</dbReference>
<dbReference type="FunFam" id="3.30.70.330:FF:000259">
    <property type="entry name" value="RNA-binding (RRM/RBD/RNP motifs) family protein"/>
    <property type="match status" value="1"/>
</dbReference>
<evidence type="ECO:0000256" key="3">
    <source>
        <dbReference type="SAM" id="MobiDB-lite"/>
    </source>
</evidence>
<evidence type="ECO:0000256" key="1">
    <source>
        <dbReference type="ARBA" id="ARBA00022884"/>
    </source>
</evidence>
<dbReference type="CDD" id="cd00590">
    <property type="entry name" value="RRM_SF"/>
    <property type="match status" value="1"/>
</dbReference>
<dbReference type="Pfam" id="PF00076">
    <property type="entry name" value="RRM_1"/>
    <property type="match status" value="3"/>
</dbReference>
<feature type="compositionally biased region" description="Basic and acidic residues" evidence="3">
    <location>
        <begin position="81"/>
        <end position="95"/>
    </location>
</feature>
<dbReference type="Gene3D" id="3.30.70.330">
    <property type="match status" value="3"/>
</dbReference>
<dbReference type="Proteomes" id="UP000593564">
    <property type="component" value="Unassembled WGS sequence"/>
</dbReference>
<dbReference type="FunFam" id="3.30.70.330:FF:000808">
    <property type="entry name" value="Heterogeneous nuclear ribonucleoprotein Q isoform A"/>
    <property type="match status" value="1"/>
</dbReference>
<evidence type="ECO:0000259" key="4">
    <source>
        <dbReference type="PROSITE" id="PS50102"/>
    </source>
</evidence>
<comment type="caution">
    <text evidence="5">The sequence shown here is derived from an EMBL/GenBank/DDBJ whole genome shotgun (WGS) entry which is preliminary data.</text>
</comment>
<dbReference type="AlphaFoldDB" id="A0A7J7GZJ3"/>